<dbReference type="NCBIfam" id="TIGR03061">
    <property type="entry name" value="pip_yhgE_Nterm"/>
    <property type="match status" value="1"/>
</dbReference>
<evidence type="ECO:0000313" key="8">
    <source>
        <dbReference type="Proteomes" id="UP001596022"/>
    </source>
</evidence>
<keyword evidence="4 5" id="KW-0472">Membrane</keyword>
<reference evidence="8" key="1">
    <citation type="journal article" date="2019" name="Int. J. Syst. Evol. Microbiol.">
        <title>The Global Catalogue of Microorganisms (GCM) 10K type strain sequencing project: providing services to taxonomists for standard genome sequencing and annotation.</title>
        <authorList>
            <consortium name="The Broad Institute Genomics Platform"/>
            <consortium name="The Broad Institute Genome Sequencing Center for Infectious Disease"/>
            <person name="Wu L."/>
            <person name="Ma J."/>
        </authorList>
    </citation>
    <scope>NUCLEOTIDE SEQUENCE [LARGE SCALE GENOMIC DNA]</scope>
    <source>
        <strain evidence="8">CGMCC 1.16306</strain>
    </source>
</reference>
<protein>
    <submittedName>
        <fullName evidence="7">YhgE/Pip domain-containing protein</fullName>
    </submittedName>
</protein>
<dbReference type="PANTHER" id="PTHR43077">
    <property type="entry name" value="TRANSPORT PERMEASE YVFS-RELATED"/>
    <property type="match status" value="1"/>
</dbReference>
<feature type="transmembrane region" description="Helical" evidence="5">
    <location>
        <begin position="560"/>
        <end position="581"/>
    </location>
</feature>
<feature type="transmembrane region" description="Helical" evidence="5">
    <location>
        <begin position="21"/>
        <end position="38"/>
    </location>
</feature>
<dbReference type="InterPro" id="IPR017501">
    <property type="entry name" value="Phage_infect_YhgE_C"/>
</dbReference>
<dbReference type="NCBIfam" id="TIGR03062">
    <property type="entry name" value="pip_yhgE_Cterm"/>
    <property type="match status" value="1"/>
</dbReference>
<name>A0ABV9GRC8_9BACL</name>
<evidence type="ECO:0000256" key="3">
    <source>
        <dbReference type="ARBA" id="ARBA00022989"/>
    </source>
</evidence>
<keyword evidence="3 5" id="KW-1133">Transmembrane helix</keyword>
<dbReference type="PANTHER" id="PTHR43077:SF10">
    <property type="entry name" value="TRANSPORT PERMEASE PROTEIN"/>
    <property type="match status" value="1"/>
</dbReference>
<dbReference type="Pfam" id="PF12698">
    <property type="entry name" value="ABC2_membrane_3"/>
    <property type="match status" value="2"/>
</dbReference>
<feature type="domain" description="ABC-2 type transporter transmembrane" evidence="6">
    <location>
        <begin position="22"/>
        <end position="187"/>
    </location>
</feature>
<keyword evidence="8" id="KW-1185">Reference proteome</keyword>
<evidence type="ECO:0000313" key="7">
    <source>
        <dbReference type="EMBL" id="MFC4619800.1"/>
    </source>
</evidence>
<comment type="subcellular location">
    <subcellularLocation>
        <location evidence="1">Membrane</location>
        <topology evidence="1">Multi-pass membrane protein</topology>
    </subcellularLocation>
</comment>
<proteinExistence type="predicted"/>
<feature type="transmembrane region" description="Helical" evidence="5">
    <location>
        <begin position="619"/>
        <end position="638"/>
    </location>
</feature>
<dbReference type="InterPro" id="IPR013525">
    <property type="entry name" value="ABC2_TM"/>
</dbReference>
<keyword evidence="2 5" id="KW-0812">Transmembrane</keyword>
<dbReference type="InterPro" id="IPR051328">
    <property type="entry name" value="T7SS_ABC-Transporter"/>
</dbReference>
<dbReference type="Gene3D" id="3.40.1710.10">
    <property type="entry name" value="abc type-2 transporter like domain"/>
    <property type="match status" value="1"/>
</dbReference>
<feature type="domain" description="ABC-2 type transporter transmembrane" evidence="6">
    <location>
        <begin position="463"/>
        <end position="693"/>
    </location>
</feature>
<accession>A0ABV9GRC8</accession>
<evidence type="ECO:0000256" key="4">
    <source>
        <dbReference type="ARBA" id="ARBA00023136"/>
    </source>
</evidence>
<dbReference type="Proteomes" id="UP001596022">
    <property type="component" value="Unassembled WGS sequence"/>
</dbReference>
<dbReference type="EMBL" id="JBHSFW010000012">
    <property type="protein sequence ID" value="MFC4619800.1"/>
    <property type="molecule type" value="Genomic_DNA"/>
</dbReference>
<evidence type="ECO:0000256" key="1">
    <source>
        <dbReference type="ARBA" id="ARBA00004141"/>
    </source>
</evidence>
<comment type="caution">
    <text evidence="7">The sequence shown here is derived from an EMBL/GenBank/DDBJ whole genome shotgun (WGS) entry which is preliminary data.</text>
</comment>
<evidence type="ECO:0000256" key="2">
    <source>
        <dbReference type="ARBA" id="ARBA00022692"/>
    </source>
</evidence>
<dbReference type="InterPro" id="IPR017500">
    <property type="entry name" value="Phage_infect_YhgE_N"/>
</dbReference>
<gene>
    <name evidence="7" type="ORF">ACFO4N_13895</name>
</gene>
<evidence type="ECO:0000259" key="6">
    <source>
        <dbReference type="Pfam" id="PF12698"/>
    </source>
</evidence>
<organism evidence="7 8">
    <name type="scientific">Camelliibacillus cellulosilyticus</name>
    <dbReference type="NCBI Taxonomy" id="2174486"/>
    <lineage>
        <taxon>Bacteria</taxon>
        <taxon>Bacillati</taxon>
        <taxon>Bacillota</taxon>
        <taxon>Bacilli</taxon>
        <taxon>Bacillales</taxon>
        <taxon>Sporolactobacillaceae</taxon>
        <taxon>Camelliibacillus</taxon>
    </lineage>
</organism>
<sequence>MKKILHIYSTDIKRIVTNRSALIIIIGLIILPSLYAWFNIKASWNPYGHTQSLLVAVVNNDKGATLNGKNIHAGRDIVQSLKKNKQLGWTFTSEREAIRGVKHGTYYASIMIPDNFSKKLATILSSHPEKPVIRYDVNEKINAVAPKITDKGATAVAQKISSSFVKAVNGAIFQMLNKLGIELRKEQPTIKNFEAILFRLEAAIPDINHGVNVATSDADKAQTLISRAKTDLQLATQVTNAGLALANDLDPFLTRSKQVMNAITPNIKQDLNDLSQIALSVQQVTALLQNPNTDIESLHDPLSRIHTQTETAVSVLDGEADIFNRLNDMAGNGAFDRVIGQLEQGKSHFEAQRKIIDQMLSAIRQGRRPTSDLTDQLNAQARQTHDFLDSLTRGFDSNIAPKIGQVLDKAKTSVGSAKALLTDIHDSIPDIKKILTDATQGVATGKQQLRTIRQNLPAAEQKIRSIADKIRALEAKVNLNEVINLLTHNYRTEAAFMAEPVRLKEIKWFPIPNYGSAMSPFYTTLSFWVGALLLASLLSVEVAGAPKVLKDYHIYFGRYFTFWTIALLQSLIVTLGDLFILKTYVIAPAWFVLFGCLLSSVFMLIVYTLVSIFGNIGKALAIILLVLQIAGSGGTYPIQTTPPFFQAISPFLPFTYAISLLRETVGGMLWDIVRNDIFMLVIFALVALLLGLFLKGPINRYTMKMVKKARETELIH</sequence>
<feature type="transmembrane region" description="Helical" evidence="5">
    <location>
        <begin position="677"/>
        <end position="698"/>
    </location>
</feature>
<evidence type="ECO:0000256" key="5">
    <source>
        <dbReference type="SAM" id="Phobius"/>
    </source>
</evidence>
<feature type="transmembrane region" description="Helical" evidence="5">
    <location>
        <begin position="587"/>
        <end position="607"/>
    </location>
</feature>
<feature type="transmembrane region" description="Helical" evidence="5">
    <location>
        <begin position="521"/>
        <end position="540"/>
    </location>
</feature>
<dbReference type="RefSeq" id="WP_376846892.1">
    <property type="nucleotide sequence ID" value="NZ_JBHSFW010000012.1"/>
</dbReference>